<keyword evidence="3" id="KW-1185">Reference proteome</keyword>
<dbReference type="RefSeq" id="XP_023954516.2">
    <property type="nucleotide sequence ID" value="XM_024098748.2"/>
</dbReference>
<dbReference type="AlphaFoldDB" id="A0A6J1P9N0"/>
<dbReference type="OrthoDB" id="6353409at2759"/>
<organism evidence="3 4">
    <name type="scientific">Bicyclus anynana</name>
    <name type="common">Squinting bush brown butterfly</name>
    <dbReference type="NCBI Taxonomy" id="110368"/>
    <lineage>
        <taxon>Eukaryota</taxon>
        <taxon>Metazoa</taxon>
        <taxon>Ecdysozoa</taxon>
        <taxon>Arthropoda</taxon>
        <taxon>Hexapoda</taxon>
        <taxon>Insecta</taxon>
        <taxon>Pterygota</taxon>
        <taxon>Neoptera</taxon>
        <taxon>Endopterygota</taxon>
        <taxon>Lepidoptera</taxon>
        <taxon>Glossata</taxon>
        <taxon>Ditrysia</taxon>
        <taxon>Papilionoidea</taxon>
        <taxon>Nymphalidae</taxon>
        <taxon>Satyrinae</taxon>
        <taxon>Satyrini</taxon>
        <taxon>Mycalesina</taxon>
        <taxon>Bicyclus</taxon>
    </lineage>
</organism>
<keyword evidence="1" id="KW-0472">Membrane</keyword>
<evidence type="ECO:0000256" key="1">
    <source>
        <dbReference type="SAM" id="Phobius"/>
    </source>
</evidence>
<feature type="transmembrane region" description="Helical" evidence="1">
    <location>
        <begin position="334"/>
        <end position="357"/>
    </location>
</feature>
<dbReference type="Proteomes" id="UP001652582">
    <property type="component" value="Chromosome 13"/>
</dbReference>
<keyword evidence="1" id="KW-1133">Transmembrane helix</keyword>
<feature type="transmembrane region" description="Helical" evidence="1">
    <location>
        <begin position="418"/>
        <end position="435"/>
    </location>
</feature>
<evidence type="ECO:0000313" key="4">
    <source>
        <dbReference type="RefSeq" id="XP_023954516.2"/>
    </source>
</evidence>
<protein>
    <submittedName>
        <fullName evidence="4">Uncharacterized protein LOC112058073</fullName>
    </submittedName>
</protein>
<keyword evidence="2" id="KW-0732">Signal</keyword>
<dbReference type="GeneID" id="112058073"/>
<name>A0A6J1P9N0_BICAN</name>
<evidence type="ECO:0000256" key="2">
    <source>
        <dbReference type="SAM" id="SignalP"/>
    </source>
</evidence>
<evidence type="ECO:0000313" key="3">
    <source>
        <dbReference type="Proteomes" id="UP001652582"/>
    </source>
</evidence>
<dbReference type="GO" id="GO:0005886">
    <property type="term" value="C:plasma membrane"/>
    <property type="evidence" value="ECO:0007669"/>
    <property type="project" value="UniProtKB-SubCell"/>
</dbReference>
<dbReference type="KEGG" id="bany:112058073"/>
<accession>A0A6J1P9N0</accession>
<sequence>MLIVLITLSIVNSSLSLSTNSALYNEVFAYHTETYLKAEFAYEVVLKIFNAFQQWFFTVTFCEFTYFENRILKYTETFGYGYPVMLLNGCQDSNSTRVKPKLDRHGRTAYIVTSNKLSVENSDIAIDALIKTGVFKRRSAVIFVLNNPVKIDSYFYFTMKMHFELLWSRRITNSIIVLWSNKLKMYTYNPFYQVIKDITNVRDITRLLGEQYDDLNGRELRLSVFRKIYTSSETGPVYCSSRLAKTIMTRINATCKPLAPRDGSTVGDLLENGTATGVTADLLDGYTDLELNSRILKNSYYGYIDTTYPLGQDNLCFLIKKAIQQSAFMTTLQLITVDMVLLFTFNVIVLIGLSVFIRRVEKNIWKIPDKHTTSDTVVELVKCFIRQTVDIKFPGLIYRFVILATMTYSLVVNCAIDVSIFLIIHCIILTISGFSNRF</sequence>
<proteinExistence type="predicted"/>
<gene>
    <name evidence="4" type="primary">LOC112058073</name>
</gene>
<reference evidence="4" key="1">
    <citation type="submission" date="2025-08" db="UniProtKB">
        <authorList>
            <consortium name="RefSeq"/>
        </authorList>
    </citation>
    <scope>IDENTIFICATION</scope>
</reference>
<keyword evidence="1" id="KW-0812">Transmembrane</keyword>
<feature type="signal peptide" evidence="2">
    <location>
        <begin position="1"/>
        <end position="16"/>
    </location>
</feature>
<feature type="chain" id="PRO_5046019042" evidence="2">
    <location>
        <begin position="17"/>
        <end position="438"/>
    </location>
</feature>